<dbReference type="SUPFAM" id="SSF52540">
    <property type="entry name" value="P-loop containing nucleoside triphosphate hydrolases"/>
    <property type="match status" value="1"/>
</dbReference>
<reference evidence="4" key="1">
    <citation type="submission" date="2021-02" db="EMBL/GenBank/DDBJ databases">
        <authorList>
            <person name="Dougan E. K."/>
            <person name="Rhodes N."/>
            <person name="Thang M."/>
            <person name="Chan C."/>
        </authorList>
    </citation>
    <scope>NUCLEOTIDE SEQUENCE</scope>
</reference>
<evidence type="ECO:0000256" key="1">
    <source>
        <dbReference type="PROSITE-ProRule" id="PRU00176"/>
    </source>
</evidence>
<gene>
    <name evidence="4" type="ORF">SNEC2469_LOCUS23920</name>
</gene>
<dbReference type="Proteomes" id="UP000601435">
    <property type="component" value="Unassembled WGS sequence"/>
</dbReference>
<feature type="region of interest" description="Disordered" evidence="2">
    <location>
        <begin position="303"/>
        <end position="383"/>
    </location>
</feature>
<name>A0A812Z399_9DINO</name>
<dbReference type="AlphaFoldDB" id="A0A812Z399"/>
<dbReference type="PROSITE" id="PS50102">
    <property type="entry name" value="RRM"/>
    <property type="match status" value="1"/>
</dbReference>
<dbReference type="Gene3D" id="3.30.70.330">
    <property type="match status" value="1"/>
</dbReference>
<dbReference type="InterPro" id="IPR011545">
    <property type="entry name" value="DEAD/DEAH_box_helicase_dom"/>
</dbReference>
<dbReference type="InterPro" id="IPR012677">
    <property type="entry name" value="Nucleotide-bd_a/b_plait_sf"/>
</dbReference>
<dbReference type="PANTHER" id="PTHR47958">
    <property type="entry name" value="ATP-DEPENDENT RNA HELICASE DBP3"/>
    <property type="match status" value="1"/>
</dbReference>
<dbReference type="OrthoDB" id="439808at2759"/>
<dbReference type="InterPro" id="IPR000504">
    <property type="entry name" value="RRM_dom"/>
</dbReference>
<feature type="compositionally biased region" description="Basic and acidic residues" evidence="2">
    <location>
        <begin position="303"/>
        <end position="327"/>
    </location>
</feature>
<dbReference type="GO" id="GO:0005524">
    <property type="term" value="F:ATP binding"/>
    <property type="evidence" value="ECO:0007669"/>
    <property type="project" value="InterPro"/>
</dbReference>
<evidence type="ECO:0000313" key="4">
    <source>
        <dbReference type="EMBL" id="CAE7808239.1"/>
    </source>
</evidence>
<evidence type="ECO:0000259" key="3">
    <source>
        <dbReference type="PROSITE" id="PS50102"/>
    </source>
</evidence>
<dbReference type="Pfam" id="PF00076">
    <property type="entry name" value="RRM_1"/>
    <property type="match status" value="1"/>
</dbReference>
<dbReference type="EMBL" id="CAJNJA010045264">
    <property type="protein sequence ID" value="CAE7808239.1"/>
    <property type="molecule type" value="Genomic_DNA"/>
</dbReference>
<protein>
    <recommendedName>
        <fullName evidence="3">RRM domain-containing protein</fullName>
    </recommendedName>
</protein>
<feature type="compositionally biased region" description="Basic and acidic residues" evidence="2">
    <location>
        <begin position="357"/>
        <end position="383"/>
    </location>
</feature>
<accession>A0A812Z399</accession>
<sequence>MTACGAVGRRRSLGIESIEDPAGEDTTVPPLQSFRDLKDTLPEWLLQALQNQPPSPLQAQLLPIVLAGSNAVAVASDIPAGQEALSYLVMAALQAGDQHKLSEEEPGPVALVLTATQDSAASVVTCAMGLLRSSGRGGKTLRAVNLSGGGSRADKLREMTSCGSHIVIGTPKRIHDLASKYQVCLLRVTLLVLDGVDRMRSLDHLPEDPDAVIDFCSQRQLYASPKYTPRRGTINPSLPHVARRAQASANGKRLFVSGIAGGVMKTDLQREFGEFGHVTDIELPLTAKGVAFVEFDSALDAADAPRAERGDRPQAERDGAEGEDGGRLRHTSSPPDQSWCGWWMLVAQDVKPSAQKMQEDEPPRRARSPERSDTRKRQEPHRA</sequence>
<dbReference type="Gene3D" id="3.40.50.300">
    <property type="entry name" value="P-loop containing nucleotide triphosphate hydrolases"/>
    <property type="match status" value="1"/>
</dbReference>
<dbReference type="SMART" id="SM00360">
    <property type="entry name" value="RRM"/>
    <property type="match status" value="1"/>
</dbReference>
<organism evidence="4 5">
    <name type="scientific">Symbiodinium necroappetens</name>
    <dbReference type="NCBI Taxonomy" id="1628268"/>
    <lineage>
        <taxon>Eukaryota</taxon>
        <taxon>Sar</taxon>
        <taxon>Alveolata</taxon>
        <taxon>Dinophyceae</taxon>
        <taxon>Suessiales</taxon>
        <taxon>Symbiodiniaceae</taxon>
        <taxon>Symbiodinium</taxon>
    </lineage>
</organism>
<keyword evidence="5" id="KW-1185">Reference proteome</keyword>
<comment type="caution">
    <text evidence="4">The sequence shown here is derived from an EMBL/GenBank/DDBJ whole genome shotgun (WGS) entry which is preliminary data.</text>
</comment>
<dbReference type="InterPro" id="IPR027417">
    <property type="entry name" value="P-loop_NTPase"/>
</dbReference>
<evidence type="ECO:0000256" key="2">
    <source>
        <dbReference type="SAM" id="MobiDB-lite"/>
    </source>
</evidence>
<dbReference type="Pfam" id="PF00270">
    <property type="entry name" value="DEAD"/>
    <property type="match status" value="1"/>
</dbReference>
<proteinExistence type="predicted"/>
<dbReference type="GO" id="GO:0003723">
    <property type="term" value="F:RNA binding"/>
    <property type="evidence" value="ECO:0007669"/>
    <property type="project" value="UniProtKB-UniRule"/>
</dbReference>
<dbReference type="CDD" id="cd00590">
    <property type="entry name" value="RRM_SF"/>
    <property type="match status" value="1"/>
</dbReference>
<keyword evidence="1" id="KW-0694">RNA-binding</keyword>
<evidence type="ECO:0000313" key="5">
    <source>
        <dbReference type="Proteomes" id="UP000601435"/>
    </source>
</evidence>
<dbReference type="InterPro" id="IPR035979">
    <property type="entry name" value="RBD_domain_sf"/>
</dbReference>
<feature type="domain" description="RRM" evidence="3">
    <location>
        <begin position="252"/>
        <end position="335"/>
    </location>
</feature>
<dbReference type="SUPFAM" id="SSF54928">
    <property type="entry name" value="RNA-binding domain, RBD"/>
    <property type="match status" value="1"/>
</dbReference>